<proteinExistence type="predicted"/>
<evidence type="ECO:0000256" key="3">
    <source>
        <dbReference type="ARBA" id="ARBA00023163"/>
    </source>
</evidence>
<dbReference type="SMART" id="SM00895">
    <property type="entry name" value="FCD"/>
    <property type="match status" value="1"/>
</dbReference>
<dbReference type="SUPFAM" id="SSF48008">
    <property type="entry name" value="GntR ligand-binding domain-like"/>
    <property type="match status" value="1"/>
</dbReference>
<evidence type="ECO:0000259" key="4">
    <source>
        <dbReference type="PROSITE" id="PS50949"/>
    </source>
</evidence>
<reference evidence="5 6" key="1">
    <citation type="submission" date="2019-03" db="EMBL/GenBank/DDBJ databases">
        <title>Genomic Encyclopedia of Type Strains, Phase IV (KMG-IV): sequencing the most valuable type-strain genomes for metagenomic binning, comparative biology and taxonomic classification.</title>
        <authorList>
            <person name="Goeker M."/>
        </authorList>
    </citation>
    <scope>NUCLEOTIDE SEQUENCE [LARGE SCALE GENOMIC DNA]</scope>
    <source>
        <strain evidence="5 6">DSM 24591</strain>
    </source>
</reference>
<dbReference type="InterPro" id="IPR000524">
    <property type="entry name" value="Tscrpt_reg_HTH_GntR"/>
</dbReference>
<dbReference type="Proteomes" id="UP000295525">
    <property type="component" value="Unassembled WGS sequence"/>
</dbReference>
<dbReference type="GO" id="GO:0003677">
    <property type="term" value="F:DNA binding"/>
    <property type="evidence" value="ECO:0007669"/>
    <property type="project" value="UniProtKB-KW"/>
</dbReference>
<dbReference type="InterPro" id="IPR008920">
    <property type="entry name" value="TF_FadR/GntR_C"/>
</dbReference>
<dbReference type="EMBL" id="SMAJ01000011">
    <property type="protein sequence ID" value="TCT04806.1"/>
    <property type="molecule type" value="Genomic_DNA"/>
</dbReference>
<dbReference type="InterPro" id="IPR036388">
    <property type="entry name" value="WH-like_DNA-bd_sf"/>
</dbReference>
<sequence length="258" mass="28620">MCLYCAAMATTSSASSKKRPRSLTDKVVDAFSEHIRNGRFSTGAKLPTESDIMREHSVSRTVVREAISRLQAAGLVETRHGIGTFVLEPNAGQAVKIATDGIFTMLDTLAVLELRLGLETEVAALAAVRRSDQDVLALSALLDDFEKHIDQADGSAISADLAFHLKMASIAGNQYFQDILRQLGNNMIPRARIDTAQLALDDRRIYLQRVNREHENIYAAIERRDPEAARAAMRTHLTNSRERLRKAYEQMTHESAKG</sequence>
<dbReference type="PRINTS" id="PR00035">
    <property type="entry name" value="HTHGNTR"/>
</dbReference>
<dbReference type="AlphaFoldDB" id="A0A4R3LX90"/>
<comment type="caution">
    <text evidence="5">The sequence shown here is derived from an EMBL/GenBank/DDBJ whole genome shotgun (WGS) entry which is preliminary data.</text>
</comment>
<feature type="domain" description="HTH gntR-type" evidence="4">
    <location>
        <begin position="21"/>
        <end position="89"/>
    </location>
</feature>
<dbReference type="Pfam" id="PF07729">
    <property type="entry name" value="FCD"/>
    <property type="match status" value="1"/>
</dbReference>
<dbReference type="SMART" id="SM00345">
    <property type="entry name" value="HTH_GNTR"/>
    <property type="match status" value="1"/>
</dbReference>
<evidence type="ECO:0000256" key="1">
    <source>
        <dbReference type="ARBA" id="ARBA00023015"/>
    </source>
</evidence>
<dbReference type="Pfam" id="PF00392">
    <property type="entry name" value="GntR"/>
    <property type="match status" value="1"/>
</dbReference>
<protein>
    <submittedName>
        <fullName evidence="5">GntR family transcriptional regulator</fullName>
    </submittedName>
</protein>
<dbReference type="CDD" id="cd07377">
    <property type="entry name" value="WHTH_GntR"/>
    <property type="match status" value="1"/>
</dbReference>
<evidence type="ECO:0000313" key="6">
    <source>
        <dbReference type="Proteomes" id="UP000295525"/>
    </source>
</evidence>
<keyword evidence="1" id="KW-0805">Transcription regulation</keyword>
<keyword evidence="3" id="KW-0804">Transcription</keyword>
<gene>
    <name evidence="5" type="ORF">EDC26_11121</name>
</gene>
<dbReference type="SUPFAM" id="SSF46785">
    <property type="entry name" value="Winged helix' DNA-binding domain"/>
    <property type="match status" value="1"/>
</dbReference>
<name>A0A4R3LX90_9BURK</name>
<dbReference type="InterPro" id="IPR036390">
    <property type="entry name" value="WH_DNA-bd_sf"/>
</dbReference>
<dbReference type="Gene3D" id="1.20.120.530">
    <property type="entry name" value="GntR ligand-binding domain-like"/>
    <property type="match status" value="1"/>
</dbReference>
<dbReference type="InterPro" id="IPR011711">
    <property type="entry name" value="GntR_C"/>
</dbReference>
<accession>A0A4R3LX90</accession>
<keyword evidence="6" id="KW-1185">Reference proteome</keyword>
<keyword evidence="2" id="KW-0238">DNA-binding</keyword>
<organism evidence="5 6">
    <name type="scientific">Paralcaligenes ureilyticus</name>
    <dbReference type="NCBI Taxonomy" id="627131"/>
    <lineage>
        <taxon>Bacteria</taxon>
        <taxon>Pseudomonadati</taxon>
        <taxon>Pseudomonadota</taxon>
        <taxon>Betaproteobacteria</taxon>
        <taxon>Burkholderiales</taxon>
        <taxon>Alcaligenaceae</taxon>
        <taxon>Paralcaligenes</taxon>
    </lineage>
</organism>
<dbReference type="PANTHER" id="PTHR43537">
    <property type="entry name" value="TRANSCRIPTIONAL REGULATOR, GNTR FAMILY"/>
    <property type="match status" value="1"/>
</dbReference>
<evidence type="ECO:0000256" key="2">
    <source>
        <dbReference type="ARBA" id="ARBA00023125"/>
    </source>
</evidence>
<dbReference type="Gene3D" id="1.10.10.10">
    <property type="entry name" value="Winged helix-like DNA-binding domain superfamily/Winged helix DNA-binding domain"/>
    <property type="match status" value="1"/>
</dbReference>
<dbReference type="PROSITE" id="PS50949">
    <property type="entry name" value="HTH_GNTR"/>
    <property type="match status" value="1"/>
</dbReference>
<evidence type="ECO:0000313" key="5">
    <source>
        <dbReference type="EMBL" id="TCT04806.1"/>
    </source>
</evidence>
<dbReference type="PANTHER" id="PTHR43537:SF5">
    <property type="entry name" value="UXU OPERON TRANSCRIPTIONAL REGULATOR"/>
    <property type="match status" value="1"/>
</dbReference>
<dbReference type="GO" id="GO:0003700">
    <property type="term" value="F:DNA-binding transcription factor activity"/>
    <property type="evidence" value="ECO:0007669"/>
    <property type="project" value="InterPro"/>
</dbReference>